<sequence>MIPALTSRGQERTAPSNNEMLACLYLIASAVLAAYALLWVRSRRARALLANLPSNPQLPFIGNMLQFCGGGKFIFRQIDQMSVISDEKMQPFVFWIGQYPVLLCHDPDDVRTIANNLIEKPYYYNFGKIWLGDGLVTAPVWKQNVKKLASVFSTSVVEGYQSVFNAQAQSLVDSLKSKEGSQPFDVMHYLARTTLEAICHAALGVARISDSVETEEYYQAFNRCLEMFISRGLNLLMHFDFVYNRTPAHKELARNVRVLHRVSDMVSINIQFRSVLDILLDISESDPLFTEQQIKSEVDTIILGGQETVATTIFFTLLMLGCRPKVQNKLYEE</sequence>
<keyword evidence="10" id="KW-0560">Oxidoreductase</keyword>
<evidence type="ECO:0000313" key="16">
    <source>
        <dbReference type="Proteomes" id="UP000037510"/>
    </source>
</evidence>
<protein>
    <submittedName>
        <fullName evidence="15">Cytochrome CYP366D1</fullName>
    </submittedName>
</protein>
<keyword evidence="13 14" id="KW-0472">Membrane</keyword>
<keyword evidence="7" id="KW-0479">Metal-binding</keyword>
<dbReference type="SUPFAM" id="SSF48264">
    <property type="entry name" value="Cytochrome P450"/>
    <property type="match status" value="1"/>
</dbReference>
<dbReference type="InterPro" id="IPR036396">
    <property type="entry name" value="Cyt_P450_sf"/>
</dbReference>
<dbReference type="EMBL" id="JTDY01000457">
    <property type="protein sequence ID" value="KOB77079.1"/>
    <property type="molecule type" value="Genomic_DNA"/>
</dbReference>
<evidence type="ECO:0000256" key="13">
    <source>
        <dbReference type="ARBA" id="ARBA00023136"/>
    </source>
</evidence>
<dbReference type="GO" id="GO:0005506">
    <property type="term" value="F:iron ion binding"/>
    <property type="evidence" value="ECO:0007669"/>
    <property type="project" value="InterPro"/>
</dbReference>
<evidence type="ECO:0000256" key="14">
    <source>
        <dbReference type="SAM" id="Phobius"/>
    </source>
</evidence>
<gene>
    <name evidence="15" type="ORF">OBRU01_04272</name>
</gene>
<comment type="cofactor">
    <cofactor evidence="1">
        <name>heme</name>
        <dbReference type="ChEBI" id="CHEBI:30413"/>
    </cofactor>
</comment>
<keyword evidence="12" id="KW-0503">Monooxygenase</keyword>
<dbReference type="AlphaFoldDB" id="A0A0L7LNY7"/>
<dbReference type="GO" id="GO:0016705">
    <property type="term" value="F:oxidoreductase activity, acting on paired donors, with incorporation or reduction of molecular oxygen"/>
    <property type="evidence" value="ECO:0007669"/>
    <property type="project" value="InterPro"/>
</dbReference>
<evidence type="ECO:0000256" key="7">
    <source>
        <dbReference type="ARBA" id="ARBA00022723"/>
    </source>
</evidence>
<comment type="subcellular location">
    <subcellularLocation>
        <location evidence="4">Endoplasmic reticulum membrane</location>
        <topology evidence="4">Peripheral membrane protein</topology>
    </subcellularLocation>
    <subcellularLocation>
        <location evidence="3">Microsome membrane</location>
        <topology evidence="3">Peripheral membrane protein</topology>
    </subcellularLocation>
</comment>
<name>A0A0L7LNY7_OPEBR</name>
<comment type="function">
    <text evidence="2">May be involved in the metabolism of insect hormones and in the breakdown of synthetic insecticides.</text>
</comment>
<evidence type="ECO:0000256" key="6">
    <source>
        <dbReference type="ARBA" id="ARBA00022617"/>
    </source>
</evidence>
<comment type="similarity">
    <text evidence="5">Belongs to the cytochrome P450 family.</text>
</comment>
<dbReference type="GO" id="GO:0005789">
    <property type="term" value="C:endoplasmic reticulum membrane"/>
    <property type="evidence" value="ECO:0007669"/>
    <property type="project" value="UniProtKB-SubCell"/>
</dbReference>
<evidence type="ECO:0000256" key="11">
    <source>
        <dbReference type="ARBA" id="ARBA00023004"/>
    </source>
</evidence>
<keyword evidence="9" id="KW-0492">Microsome</keyword>
<reference evidence="15 16" key="1">
    <citation type="journal article" date="2015" name="Genome Biol. Evol.">
        <title>The genome of winter moth (Operophtera brumata) provides a genomic perspective on sexual dimorphism and phenology.</title>
        <authorList>
            <person name="Derks M.F."/>
            <person name="Smit S."/>
            <person name="Salis L."/>
            <person name="Schijlen E."/>
            <person name="Bossers A."/>
            <person name="Mateman C."/>
            <person name="Pijl A.S."/>
            <person name="de Ridder D."/>
            <person name="Groenen M.A."/>
            <person name="Visser M.E."/>
            <person name="Megens H.J."/>
        </authorList>
    </citation>
    <scope>NUCLEOTIDE SEQUENCE [LARGE SCALE GENOMIC DNA]</scope>
    <source>
        <strain evidence="15">WM2013NL</strain>
        <tissue evidence="15">Head and thorax</tissue>
    </source>
</reference>
<dbReference type="GO" id="GO:0020037">
    <property type="term" value="F:heme binding"/>
    <property type="evidence" value="ECO:0007669"/>
    <property type="project" value="InterPro"/>
</dbReference>
<dbReference type="STRING" id="104452.A0A0L7LNY7"/>
<dbReference type="PANTHER" id="PTHR24291">
    <property type="entry name" value="CYTOCHROME P450 FAMILY 4"/>
    <property type="match status" value="1"/>
</dbReference>
<dbReference type="PANTHER" id="PTHR24291:SF189">
    <property type="entry name" value="CYTOCHROME P450 4C3-RELATED"/>
    <property type="match status" value="1"/>
</dbReference>
<dbReference type="GO" id="GO:0004497">
    <property type="term" value="F:monooxygenase activity"/>
    <property type="evidence" value="ECO:0007669"/>
    <property type="project" value="UniProtKB-KW"/>
</dbReference>
<proteinExistence type="inferred from homology"/>
<evidence type="ECO:0000313" key="15">
    <source>
        <dbReference type="EMBL" id="KOB77079.1"/>
    </source>
</evidence>
<evidence type="ECO:0000256" key="5">
    <source>
        <dbReference type="ARBA" id="ARBA00010617"/>
    </source>
</evidence>
<keyword evidence="6" id="KW-0349">Heme</keyword>
<evidence type="ECO:0000256" key="2">
    <source>
        <dbReference type="ARBA" id="ARBA00003690"/>
    </source>
</evidence>
<keyword evidence="11" id="KW-0408">Iron</keyword>
<dbReference type="InterPro" id="IPR001128">
    <property type="entry name" value="Cyt_P450"/>
</dbReference>
<keyword evidence="8" id="KW-0256">Endoplasmic reticulum</keyword>
<keyword evidence="14" id="KW-0812">Transmembrane</keyword>
<keyword evidence="14" id="KW-1133">Transmembrane helix</keyword>
<comment type="caution">
    <text evidence="15">The sequence shown here is derived from an EMBL/GenBank/DDBJ whole genome shotgun (WGS) entry which is preliminary data.</text>
</comment>
<dbReference type="Proteomes" id="UP000037510">
    <property type="component" value="Unassembled WGS sequence"/>
</dbReference>
<accession>A0A0L7LNY7</accession>
<evidence type="ECO:0000256" key="8">
    <source>
        <dbReference type="ARBA" id="ARBA00022824"/>
    </source>
</evidence>
<feature type="transmembrane region" description="Helical" evidence="14">
    <location>
        <begin position="20"/>
        <end position="40"/>
    </location>
</feature>
<evidence type="ECO:0000256" key="12">
    <source>
        <dbReference type="ARBA" id="ARBA00023033"/>
    </source>
</evidence>
<evidence type="ECO:0000256" key="3">
    <source>
        <dbReference type="ARBA" id="ARBA00004174"/>
    </source>
</evidence>
<evidence type="ECO:0000256" key="9">
    <source>
        <dbReference type="ARBA" id="ARBA00022848"/>
    </source>
</evidence>
<dbReference type="InterPro" id="IPR050196">
    <property type="entry name" value="Cytochrome_P450_Monoox"/>
</dbReference>
<organism evidence="15 16">
    <name type="scientific">Operophtera brumata</name>
    <name type="common">Winter moth</name>
    <name type="synonym">Phalaena brumata</name>
    <dbReference type="NCBI Taxonomy" id="104452"/>
    <lineage>
        <taxon>Eukaryota</taxon>
        <taxon>Metazoa</taxon>
        <taxon>Ecdysozoa</taxon>
        <taxon>Arthropoda</taxon>
        <taxon>Hexapoda</taxon>
        <taxon>Insecta</taxon>
        <taxon>Pterygota</taxon>
        <taxon>Neoptera</taxon>
        <taxon>Endopterygota</taxon>
        <taxon>Lepidoptera</taxon>
        <taxon>Glossata</taxon>
        <taxon>Ditrysia</taxon>
        <taxon>Geometroidea</taxon>
        <taxon>Geometridae</taxon>
        <taxon>Larentiinae</taxon>
        <taxon>Operophtera</taxon>
    </lineage>
</organism>
<evidence type="ECO:0000256" key="10">
    <source>
        <dbReference type="ARBA" id="ARBA00023002"/>
    </source>
</evidence>
<evidence type="ECO:0000256" key="4">
    <source>
        <dbReference type="ARBA" id="ARBA00004406"/>
    </source>
</evidence>
<dbReference type="Pfam" id="PF00067">
    <property type="entry name" value="p450"/>
    <property type="match status" value="1"/>
</dbReference>
<evidence type="ECO:0000256" key="1">
    <source>
        <dbReference type="ARBA" id="ARBA00001971"/>
    </source>
</evidence>
<dbReference type="Gene3D" id="1.10.630.10">
    <property type="entry name" value="Cytochrome P450"/>
    <property type="match status" value="1"/>
</dbReference>
<keyword evidence="16" id="KW-1185">Reference proteome</keyword>